<evidence type="ECO:0000313" key="2">
    <source>
        <dbReference type="Proteomes" id="UP000006352"/>
    </source>
</evidence>
<reference evidence="1 2" key="1">
    <citation type="journal article" date="2012" name="Appl. Environ. Microbiol.">
        <title>Short-read sequencing for genomic analysis of the brown rot fungus Fibroporia radiculosa.</title>
        <authorList>
            <person name="Tang J.D."/>
            <person name="Perkins A.D."/>
            <person name="Sonstegard T.S."/>
            <person name="Schroeder S.G."/>
            <person name="Burgess S.C."/>
            <person name="Diehl S.V."/>
        </authorList>
    </citation>
    <scope>NUCLEOTIDE SEQUENCE [LARGE SCALE GENOMIC DNA]</scope>
    <source>
        <strain evidence="1 2">TFFH 294</strain>
    </source>
</reference>
<accession>J4G7A8</accession>
<sequence length="152" mass="16954">MAAVINIQEEGAPPLQSHLQPMLEDVNRVDNQNNGTSVVLVQCHCGLLGADNGSDLKRSAFALPHRRAVPEASHTVGGLIPAEAMFYGDFAVYAMLYLYLQLMSITRKMCYHLLAYIEFACAHQHMVRRRHVSALLPLRAQPNYAREMGHNP</sequence>
<evidence type="ECO:0000313" key="1">
    <source>
        <dbReference type="EMBL" id="CCM02308.1"/>
    </source>
</evidence>
<dbReference type="Proteomes" id="UP000006352">
    <property type="component" value="Unassembled WGS sequence"/>
</dbReference>
<keyword evidence="2" id="KW-1185">Reference proteome</keyword>
<dbReference type="EMBL" id="HE797075">
    <property type="protein sequence ID" value="CCM02308.1"/>
    <property type="molecule type" value="Genomic_DNA"/>
</dbReference>
<dbReference type="AlphaFoldDB" id="J4G7A8"/>
<gene>
    <name evidence="1" type="ORF">FIBRA_04399</name>
</gene>
<dbReference type="HOGENOM" id="CLU_1722403_0_0_1"/>
<dbReference type="RefSeq" id="XP_012181591.1">
    <property type="nucleotide sequence ID" value="XM_012326201.1"/>
</dbReference>
<protein>
    <submittedName>
        <fullName evidence="1">Uncharacterized protein</fullName>
    </submittedName>
</protein>
<organism evidence="1 2">
    <name type="scientific">Fibroporia radiculosa</name>
    <dbReference type="NCBI Taxonomy" id="599839"/>
    <lineage>
        <taxon>Eukaryota</taxon>
        <taxon>Fungi</taxon>
        <taxon>Dikarya</taxon>
        <taxon>Basidiomycota</taxon>
        <taxon>Agaricomycotina</taxon>
        <taxon>Agaricomycetes</taxon>
        <taxon>Polyporales</taxon>
        <taxon>Fibroporiaceae</taxon>
        <taxon>Fibroporia</taxon>
    </lineage>
</organism>
<dbReference type="InParanoid" id="J4G7A8"/>
<proteinExistence type="predicted"/>
<dbReference type="GeneID" id="24097219"/>
<name>J4G7A8_9APHY</name>